<feature type="domain" description="Nudix hydrolase" evidence="7">
    <location>
        <begin position="32"/>
        <end position="177"/>
    </location>
</feature>
<keyword evidence="4" id="KW-0378">Hydrolase</keyword>
<dbReference type="Proteomes" id="UP000799421">
    <property type="component" value="Unassembled WGS sequence"/>
</dbReference>
<dbReference type="CDD" id="cd03426">
    <property type="entry name" value="NUDIX_CoAse_Nudt7"/>
    <property type="match status" value="1"/>
</dbReference>
<comment type="cofactor">
    <cofactor evidence="2">
        <name>Mg(2+)</name>
        <dbReference type="ChEBI" id="CHEBI:18420"/>
    </cofactor>
</comment>
<evidence type="ECO:0000313" key="8">
    <source>
        <dbReference type="EMBL" id="KAF2858344.1"/>
    </source>
</evidence>
<evidence type="ECO:0000256" key="4">
    <source>
        <dbReference type="ARBA" id="ARBA00022801"/>
    </source>
</evidence>
<comment type="cofactor">
    <cofactor evidence="1">
        <name>Mn(2+)</name>
        <dbReference type="ChEBI" id="CHEBI:29035"/>
    </cofactor>
</comment>
<evidence type="ECO:0000256" key="1">
    <source>
        <dbReference type="ARBA" id="ARBA00001936"/>
    </source>
</evidence>
<dbReference type="Pfam" id="PF00293">
    <property type="entry name" value="NUDIX"/>
    <property type="match status" value="1"/>
</dbReference>
<dbReference type="AlphaFoldDB" id="A0A6A7BT06"/>
<dbReference type="Gene3D" id="3.90.79.10">
    <property type="entry name" value="Nucleoside Triphosphate Pyrophosphohydrolase"/>
    <property type="match status" value="1"/>
</dbReference>
<evidence type="ECO:0000256" key="6">
    <source>
        <dbReference type="ARBA" id="ARBA00023211"/>
    </source>
</evidence>
<dbReference type="PANTHER" id="PTHR12992">
    <property type="entry name" value="NUDIX HYDROLASE"/>
    <property type="match status" value="1"/>
</dbReference>
<evidence type="ECO:0000256" key="5">
    <source>
        <dbReference type="ARBA" id="ARBA00022842"/>
    </source>
</evidence>
<proteinExistence type="predicted"/>
<dbReference type="PROSITE" id="PS51462">
    <property type="entry name" value="NUDIX"/>
    <property type="match status" value="1"/>
</dbReference>
<evidence type="ECO:0000256" key="3">
    <source>
        <dbReference type="ARBA" id="ARBA00022723"/>
    </source>
</evidence>
<reference evidence="8" key="1">
    <citation type="journal article" date="2020" name="Stud. Mycol.">
        <title>101 Dothideomycetes genomes: a test case for predicting lifestyles and emergence of pathogens.</title>
        <authorList>
            <person name="Haridas S."/>
            <person name="Albert R."/>
            <person name="Binder M."/>
            <person name="Bloem J."/>
            <person name="Labutti K."/>
            <person name="Salamov A."/>
            <person name="Andreopoulos B."/>
            <person name="Baker S."/>
            <person name="Barry K."/>
            <person name="Bills G."/>
            <person name="Bluhm B."/>
            <person name="Cannon C."/>
            <person name="Castanera R."/>
            <person name="Culley D."/>
            <person name="Daum C."/>
            <person name="Ezra D."/>
            <person name="Gonzalez J."/>
            <person name="Henrissat B."/>
            <person name="Kuo A."/>
            <person name="Liang C."/>
            <person name="Lipzen A."/>
            <person name="Lutzoni F."/>
            <person name="Magnuson J."/>
            <person name="Mondo S."/>
            <person name="Nolan M."/>
            <person name="Ohm R."/>
            <person name="Pangilinan J."/>
            <person name="Park H.-J."/>
            <person name="Ramirez L."/>
            <person name="Alfaro M."/>
            <person name="Sun H."/>
            <person name="Tritt A."/>
            <person name="Yoshinaga Y."/>
            <person name="Zwiers L.-H."/>
            <person name="Turgeon B."/>
            <person name="Goodwin S."/>
            <person name="Spatafora J."/>
            <person name="Crous P."/>
            <person name="Grigoriev I."/>
        </authorList>
    </citation>
    <scope>NUCLEOTIDE SEQUENCE</scope>
    <source>
        <strain evidence="8">CBS 480.64</strain>
    </source>
</reference>
<dbReference type="InterPro" id="IPR015797">
    <property type="entry name" value="NUDIX_hydrolase-like_dom_sf"/>
</dbReference>
<dbReference type="PANTHER" id="PTHR12992:SF24">
    <property type="entry name" value="PEROXISOMAL COENZYME A DIPHOSPHATASE NUDT7"/>
    <property type="match status" value="1"/>
</dbReference>
<keyword evidence="3" id="KW-0479">Metal-binding</keyword>
<protein>
    <submittedName>
        <fullName evidence="8">NUDIX domain protein</fullName>
    </submittedName>
</protein>
<gene>
    <name evidence="8" type="ORF">K470DRAFT_259933</name>
</gene>
<dbReference type="SUPFAM" id="SSF55811">
    <property type="entry name" value="Nudix"/>
    <property type="match status" value="1"/>
</dbReference>
<keyword evidence="5" id="KW-0460">Magnesium</keyword>
<evidence type="ECO:0000313" key="9">
    <source>
        <dbReference type="Proteomes" id="UP000799421"/>
    </source>
</evidence>
<dbReference type="GO" id="GO:0010945">
    <property type="term" value="F:coenzyme A diphosphatase activity"/>
    <property type="evidence" value="ECO:0007669"/>
    <property type="project" value="InterPro"/>
</dbReference>
<evidence type="ECO:0000259" key="7">
    <source>
        <dbReference type="PROSITE" id="PS51462"/>
    </source>
</evidence>
<evidence type="ECO:0000256" key="2">
    <source>
        <dbReference type="ARBA" id="ARBA00001946"/>
    </source>
</evidence>
<sequence length="294" mass="32889">MSSALSPTSKAALSKLRSFAAPTTNWHKCPASRRAAVLILLYPGLRGELRVVLTLRSAGLKSYAGQVALPGGKVDDEKETPFVAARREAFEEIGLPMRSAAGDAVEEITEMPSHLAMTELAVRPCVAFMPHNLVVENESVRLEPNPDEVAAIFTAPFENFLKVDDMQDEGVEGQWYKGAWHDWLETKWRMHEFFVPVEHDPVIYPRAASASLPEHGMHTEGSVTPNRWRVFGMTARILVDCARVAYGYEPEFEHNDHCGDEELVARLLRIGRLKDKEKEKSVLTRSIIKKAVKL</sequence>
<dbReference type="EMBL" id="MU006012">
    <property type="protein sequence ID" value="KAF2858344.1"/>
    <property type="molecule type" value="Genomic_DNA"/>
</dbReference>
<keyword evidence="6" id="KW-0464">Manganese</keyword>
<name>A0A6A7BT06_9PEZI</name>
<organism evidence="8 9">
    <name type="scientific">Piedraia hortae CBS 480.64</name>
    <dbReference type="NCBI Taxonomy" id="1314780"/>
    <lineage>
        <taxon>Eukaryota</taxon>
        <taxon>Fungi</taxon>
        <taxon>Dikarya</taxon>
        <taxon>Ascomycota</taxon>
        <taxon>Pezizomycotina</taxon>
        <taxon>Dothideomycetes</taxon>
        <taxon>Dothideomycetidae</taxon>
        <taxon>Capnodiales</taxon>
        <taxon>Piedraiaceae</taxon>
        <taxon>Piedraia</taxon>
    </lineage>
</organism>
<keyword evidence="9" id="KW-1185">Reference proteome</keyword>
<dbReference type="GO" id="GO:0046872">
    <property type="term" value="F:metal ion binding"/>
    <property type="evidence" value="ECO:0007669"/>
    <property type="project" value="UniProtKB-KW"/>
</dbReference>
<dbReference type="GO" id="GO:0015938">
    <property type="term" value="P:coenzyme A catabolic process"/>
    <property type="evidence" value="ECO:0007669"/>
    <property type="project" value="TreeGrafter"/>
</dbReference>
<accession>A0A6A7BT06</accession>
<dbReference type="InterPro" id="IPR000086">
    <property type="entry name" value="NUDIX_hydrolase_dom"/>
</dbReference>
<dbReference type="InterPro" id="IPR045121">
    <property type="entry name" value="CoAse"/>
</dbReference>
<dbReference type="OrthoDB" id="206213at2759"/>